<organism evidence="1 2">
    <name type="scientific">Rotaria magnacalcarata</name>
    <dbReference type="NCBI Taxonomy" id="392030"/>
    <lineage>
        <taxon>Eukaryota</taxon>
        <taxon>Metazoa</taxon>
        <taxon>Spiralia</taxon>
        <taxon>Gnathifera</taxon>
        <taxon>Rotifera</taxon>
        <taxon>Eurotatoria</taxon>
        <taxon>Bdelloidea</taxon>
        <taxon>Philodinida</taxon>
        <taxon>Philodinidae</taxon>
        <taxon>Rotaria</taxon>
    </lineage>
</organism>
<proteinExistence type="predicted"/>
<reference evidence="1" key="1">
    <citation type="submission" date="2021-02" db="EMBL/GenBank/DDBJ databases">
        <authorList>
            <person name="Nowell W R."/>
        </authorList>
    </citation>
    <scope>NUCLEOTIDE SEQUENCE</scope>
</reference>
<evidence type="ECO:0000313" key="2">
    <source>
        <dbReference type="Proteomes" id="UP000663866"/>
    </source>
</evidence>
<comment type="caution">
    <text evidence="1">The sequence shown here is derived from an EMBL/GenBank/DDBJ whole genome shotgun (WGS) entry which is preliminary data.</text>
</comment>
<evidence type="ECO:0000313" key="1">
    <source>
        <dbReference type="EMBL" id="CAF4084270.1"/>
    </source>
</evidence>
<keyword evidence="2" id="KW-1185">Reference proteome</keyword>
<dbReference type="Proteomes" id="UP000663866">
    <property type="component" value="Unassembled WGS sequence"/>
</dbReference>
<protein>
    <submittedName>
        <fullName evidence="1">Uncharacterized protein</fullName>
    </submittedName>
</protein>
<dbReference type="AlphaFoldDB" id="A0A819T989"/>
<accession>A0A819T989</accession>
<dbReference type="EMBL" id="CAJOBG010003862">
    <property type="protein sequence ID" value="CAF4084270.1"/>
    <property type="molecule type" value="Genomic_DNA"/>
</dbReference>
<name>A0A819T989_9BILA</name>
<gene>
    <name evidence="1" type="ORF">OVN521_LOCUS19968</name>
</gene>
<sequence length="250" mass="28993">MDISNYSSIPSNMILLKLFISGSSSTISVYSSLSILPICQTIRYLSIIVEQKDQIENANINLSFATPSINENDLSISPYVTSFDLEILARCDRRSTGYILRCMSNLMCFYFNLATQKATWPFPGELLDDHHPKLNLLNFVNSFEYFVKKYPNWNIITDRWKFYCLPRREFIMLRTFYYRNHKANLRLSIPVICSERFTTQSTASNSNPLFVYSKSEYTRIGQYDRPTGRVHDNSSGEGHLVSSHFYDLPT</sequence>